<accession>A0A5J5CMU8</accession>
<evidence type="ECO:0000313" key="3">
    <source>
        <dbReference type="Proteomes" id="UP000327493"/>
    </source>
</evidence>
<evidence type="ECO:0000256" key="1">
    <source>
        <dbReference type="SAM" id="MobiDB-lite"/>
    </source>
</evidence>
<feature type="region of interest" description="Disordered" evidence="1">
    <location>
        <begin position="113"/>
        <end position="134"/>
    </location>
</feature>
<evidence type="ECO:0000313" key="2">
    <source>
        <dbReference type="EMBL" id="KAA8581670.1"/>
    </source>
</evidence>
<gene>
    <name evidence="2" type="ORF">FQN60_003251</name>
</gene>
<proteinExistence type="predicted"/>
<organism evidence="2 3">
    <name type="scientific">Etheostoma spectabile</name>
    <name type="common">orangethroat darter</name>
    <dbReference type="NCBI Taxonomy" id="54343"/>
    <lineage>
        <taxon>Eukaryota</taxon>
        <taxon>Metazoa</taxon>
        <taxon>Chordata</taxon>
        <taxon>Craniata</taxon>
        <taxon>Vertebrata</taxon>
        <taxon>Euteleostomi</taxon>
        <taxon>Actinopterygii</taxon>
        <taxon>Neopterygii</taxon>
        <taxon>Teleostei</taxon>
        <taxon>Neoteleostei</taxon>
        <taxon>Acanthomorphata</taxon>
        <taxon>Eupercaria</taxon>
        <taxon>Perciformes</taxon>
        <taxon>Percoidei</taxon>
        <taxon>Percidae</taxon>
        <taxon>Etheostomatinae</taxon>
        <taxon>Etheostoma</taxon>
    </lineage>
</organism>
<protein>
    <submittedName>
        <fullName evidence="2">Uncharacterized protein</fullName>
    </submittedName>
</protein>
<reference evidence="2 3" key="1">
    <citation type="submission" date="2019-08" db="EMBL/GenBank/DDBJ databases">
        <title>A chromosome-level genome assembly, high-density linkage maps, and genome scans reveal the genomic architecture of hybrid incompatibilities underlying speciation via character displacement in darters (Percidae: Etheostominae).</title>
        <authorList>
            <person name="Moran R.L."/>
            <person name="Catchen J.M."/>
            <person name="Fuller R.C."/>
        </authorList>
    </citation>
    <scope>NUCLEOTIDE SEQUENCE [LARGE SCALE GENOMIC DNA]</scope>
    <source>
        <strain evidence="2">EspeVRDwgs_2016</strain>
        <tissue evidence="2">Muscle</tissue>
    </source>
</reference>
<sequence>MTRRGVGTKPLSGHQVYLTSGVRFLVPWQRRVVSSKTRGTKVLYLAKGDISLSAKPLHLSTQSLQAKSQPAKAEPTLTCDIKYIQHGRSCDLPAGSSLVVSSGTQRLCSSRVNIERHRQSTRQPLEGTTHRETS</sequence>
<dbReference type="EMBL" id="VOFY01000021">
    <property type="protein sequence ID" value="KAA8581670.1"/>
    <property type="molecule type" value="Genomic_DNA"/>
</dbReference>
<keyword evidence="3" id="KW-1185">Reference proteome</keyword>
<dbReference type="AlphaFoldDB" id="A0A5J5CMU8"/>
<comment type="caution">
    <text evidence="2">The sequence shown here is derived from an EMBL/GenBank/DDBJ whole genome shotgun (WGS) entry which is preliminary data.</text>
</comment>
<dbReference type="Proteomes" id="UP000327493">
    <property type="component" value="Chromosome 21"/>
</dbReference>
<name>A0A5J5CMU8_9PERO</name>